<gene>
    <name evidence="3" type="primary">LOC103518594</name>
</gene>
<dbReference type="PROSITE" id="PS51029">
    <property type="entry name" value="MADF"/>
    <property type="match status" value="1"/>
</dbReference>
<dbReference type="PaxDb" id="121845-A0A1S3DHQ2"/>
<protein>
    <submittedName>
        <fullName evidence="3">Uncharacterized protein LOC103518594</fullName>
    </submittedName>
</protein>
<dbReference type="InterPro" id="IPR006578">
    <property type="entry name" value="MADF-dom"/>
</dbReference>
<accession>A0A1S3DHQ2</accession>
<feature type="domain" description="MADF" evidence="1">
    <location>
        <begin position="12"/>
        <end position="98"/>
    </location>
</feature>
<dbReference type="SMART" id="SM00595">
    <property type="entry name" value="MADF"/>
    <property type="match status" value="1"/>
</dbReference>
<dbReference type="OrthoDB" id="8180805at2759"/>
<dbReference type="PANTHER" id="PTHR12243">
    <property type="entry name" value="MADF DOMAIN TRANSCRIPTION FACTOR"/>
    <property type="match status" value="1"/>
</dbReference>
<sequence>MSFMGDQERNLKLIKEVQKHEELYNYTLPEYSRREVTDKAWQKVSARVNIPAHECKEKWRNLRTVFMRRLKPQPVGPRGKKKAYYLESAMQFILPFVRTSVPAKYVNIQHSVVEQETVEHANCDDKTAKYDHETIENAETSSEGFEDLYPMQVEASEVISPGPSLADGYFEAQREPPEAETSSHKIDRHEGLKMFLLSLLSELEELSHSQVKIFKRRVLSLIDEISTTDVP</sequence>
<dbReference type="OMA" id="PAHECKE"/>
<dbReference type="GeneID" id="103518594"/>
<keyword evidence="2" id="KW-1185">Reference proteome</keyword>
<reference evidence="3" key="1">
    <citation type="submission" date="2025-08" db="UniProtKB">
        <authorList>
            <consortium name="RefSeq"/>
        </authorList>
    </citation>
    <scope>IDENTIFICATION</scope>
</reference>
<dbReference type="RefSeq" id="XP_008481891.1">
    <property type="nucleotide sequence ID" value="XM_008483669.3"/>
</dbReference>
<proteinExistence type="predicted"/>
<organism evidence="2 3">
    <name type="scientific">Diaphorina citri</name>
    <name type="common">Asian citrus psyllid</name>
    <dbReference type="NCBI Taxonomy" id="121845"/>
    <lineage>
        <taxon>Eukaryota</taxon>
        <taxon>Metazoa</taxon>
        <taxon>Ecdysozoa</taxon>
        <taxon>Arthropoda</taxon>
        <taxon>Hexapoda</taxon>
        <taxon>Insecta</taxon>
        <taxon>Pterygota</taxon>
        <taxon>Neoptera</taxon>
        <taxon>Paraneoptera</taxon>
        <taxon>Hemiptera</taxon>
        <taxon>Sternorrhyncha</taxon>
        <taxon>Psylloidea</taxon>
        <taxon>Psyllidae</taxon>
        <taxon>Diaphorininae</taxon>
        <taxon>Diaphorina</taxon>
    </lineage>
</organism>
<evidence type="ECO:0000259" key="1">
    <source>
        <dbReference type="PROSITE" id="PS51029"/>
    </source>
</evidence>
<dbReference type="InterPro" id="IPR039353">
    <property type="entry name" value="TF_Adf1"/>
</dbReference>
<dbReference type="PANTHER" id="PTHR12243:SF60">
    <property type="entry name" value="SI:CH211-15D5.12-RELATED"/>
    <property type="match status" value="1"/>
</dbReference>
<evidence type="ECO:0000313" key="3">
    <source>
        <dbReference type="RefSeq" id="XP_008481891.1"/>
    </source>
</evidence>
<dbReference type="GO" id="GO:0005667">
    <property type="term" value="C:transcription regulator complex"/>
    <property type="evidence" value="ECO:0007669"/>
    <property type="project" value="TreeGrafter"/>
</dbReference>
<dbReference type="GO" id="GO:0005634">
    <property type="term" value="C:nucleus"/>
    <property type="evidence" value="ECO:0007669"/>
    <property type="project" value="TreeGrafter"/>
</dbReference>
<dbReference type="AlphaFoldDB" id="A0A1S3DHQ2"/>
<name>A0A1S3DHQ2_DIACI</name>
<evidence type="ECO:0000313" key="2">
    <source>
        <dbReference type="Proteomes" id="UP000079169"/>
    </source>
</evidence>
<dbReference type="Pfam" id="PF10545">
    <property type="entry name" value="MADF_DNA_bdg"/>
    <property type="match status" value="1"/>
</dbReference>
<dbReference type="STRING" id="121845.A0A1S3DHQ2"/>
<dbReference type="KEGG" id="dci:103518594"/>
<dbReference type="Proteomes" id="UP000079169">
    <property type="component" value="Unplaced"/>
</dbReference>
<dbReference type="GO" id="GO:0006357">
    <property type="term" value="P:regulation of transcription by RNA polymerase II"/>
    <property type="evidence" value="ECO:0007669"/>
    <property type="project" value="TreeGrafter"/>
</dbReference>